<evidence type="ECO:0000313" key="1">
    <source>
        <dbReference type="EMBL" id="GBM88842.1"/>
    </source>
</evidence>
<dbReference type="Proteomes" id="UP000499080">
    <property type="component" value="Unassembled WGS sequence"/>
</dbReference>
<organism evidence="1 2">
    <name type="scientific">Araneus ventricosus</name>
    <name type="common">Orbweaver spider</name>
    <name type="synonym">Epeira ventricosa</name>
    <dbReference type="NCBI Taxonomy" id="182803"/>
    <lineage>
        <taxon>Eukaryota</taxon>
        <taxon>Metazoa</taxon>
        <taxon>Ecdysozoa</taxon>
        <taxon>Arthropoda</taxon>
        <taxon>Chelicerata</taxon>
        <taxon>Arachnida</taxon>
        <taxon>Araneae</taxon>
        <taxon>Araneomorphae</taxon>
        <taxon>Entelegynae</taxon>
        <taxon>Araneoidea</taxon>
        <taxon>Araneidae</taxon>
        <taxon>Araneus</taxon>
    </lineage>
</organism>
<gene>
    <name evidence="1" type="ORF">AVEN_178438_1</name>
</gene>
<name>A0A4Y2JHQ8_ARAVE</name>
<keyword evidence="2" id="KW-1185">Reference proteome</keyword>
<proteinExistence type="predicted"/>
<comment type="caution">
    <text evidence="1">The sequence shown here is derived from an EMBL/GenBank/DDBJ whole genome shotgun (WGS) entry which is preliminary data.</text>
</comment>
<accession>A0A4Y2JHQ8</accession>
<dbReference type="AlphaFoldDB" id="A0A4Y2JHQ8"/>
<evidence type="ECO:0000313" key="2">
    <source>
        <dbReference type="Proteomes" id="UP000499080"/>
    </source>
</evidence>
<protein>
    <submittedName>
        <fullName evidence="1">Uncharacterized protein</fullName>
    </submittedName>
</protein>
<sequence length="103" mass="11469">MEGDRWQATVDDISRCHKLSYEIKIVEIGPVVGAGELSEGFSAKRMYSGEVFFRFLSKMEGRGRQAAVDDISKGHNPLHEIKIMEIDPVVDTGPLVLPVILIK</sequence>
<reference evidence="1 2" key="1">
    <citation type="journal article" date="2019" name="Sci. Rep.">
        <title>Orb-weaving spider Araneus ventricosus genome elucidates the spidroin gene catalogue.</title>
        <authorList>
            <person name="Kono N."/>
            <person name="Nakamura H."/>
            <person name="Ohtoshi R."/>
            <person name="Moran D.A.P."/>
            <person name="Shinohara A."/>
            <person name="Yoshida Y."/>
            <person name="Fujiwara M."/>
            <person name="Mori M."/>
            <person name="Tomita M."/>
            <person name="Arakawa K."/>
        </authorList>
    </citation>
    <scope>NUCLEOTIDE SEQUENCE [LARGE SCALE GENOMIC DNA]</scope>
</reference>
<dbReference type="EMBL" id="BGPR01003495">
    <property type="protein sequence ID" value="GBM88842.1"/>
    <property type="molecule type" value="Genomic_DNA"/>
</dbReference>